<name>A0A448PG49_9ACTO</name>
<dbReference type="PANTHER" id="PTHR30614">
    <property type="entry name" value="MEMBRANE COMPONENT OF AMINO ACID ABC TRANSPORTER"/>
    <property type="match status" value="1"/>
</dbReference>
<dbReference type="GO" id="GO:0022857">
    <property type="term" value="F:transmembrane transporter activity"/>
    <property type="evidence" value="ECO:0007669"/>
    <property type="project" value="InterPro"/>
</dbReference>
<keyword evidence="5" id="KW-0029">Amino-acid transport</keyword>
<keyword evidence="6 8" id="KW-1133">Transmembrane helix</keyword>
<dbReference type="InterPro" id="IPR000515">
    <property type="entry name" value="MetI-like"/>
</dbReference>
<feature type="domain" description="ABC transmembrane type-1" evidence="9">
    <location>
        <begin position="20"/>
        <end position="208"/>
    </location>
</feature>
<dbReference type="Pfam" id="PF00528">
    <property type="entry name" value="BPD_transp_1"/>
    <property type="match status" value="1"/>
</dbReference>
<dbReference type="OrthoDB" id="3181282at2"/>
<dbReference type="Gene3D" id="1.10.3720.10">
    <property type="entry name" value="MetI-like"/>
    <property type="match status" value="1"/>
</dbReference>
<dbReference type="InterPro" id="IPR010065">
    <property type="entry name" value="AA_ABC_transptr_permease_3TM"/>
</dbReference>
<dbReference type="InterPro" id="IPR043429">
    <property type="entry name" value="ArtM/GltK/GlnP/TcyL/YhdX-like"/>
</dbReference>
<feature type="transmembrane region" description="Helical" evidence="8">
    <location>
        <begin position="58"/>
        <end position="79"/>
    </location>
</feature>
<feature type="transmembrane region" description="Helical" evidence="8">
    <location>
        <begin position="22"/>
        <end position="46"/>
    </location>
</feature>
<gene>
    <name evidence="10" type="primary">tcyB</name>
    <name evidence="10" type="ORF">NCTC13354_01628</name>
</gene>
<accession>A0A448PG49</accession>
<comment type="similarity">
    <text evidence="8">Belongs to the binding-protein-dependent transport system permease family.</text>
</comment>
<proteinExistence type="inferred from homology"/>
<evidence type="ECO:0000256" key="7">
    <source>
        <dbReference type="ARBA" id="ARBA00023136"/>
    </source>
</evidence>
<dbReference type="AlphaFoldDB" id="A0A448PG49"/>
<dbReference type="InterPro" id="IPR035906">
    <property type="entry name" value="MetI-like_sf"/>
</dbReference>
<evidence type="ECO:0000256" key="2">
    <source>
        <dbReference type="ARBA" id="ARBA00022448"/>
    </source>
</evidence>
<evidence type="ECO:0000256" key="3">
    <source>
        <dbReference type="ARBA" id="ARBA00022475"/>
    </source>
</evidence>
<dbReference type="EMBL" id="LR134476">
    <property type="protein sequence ID" value="VEI13902.1"/>
    <property type="molecule type" value="Genomic_DNA"/>
</dbReference>
<sequence>MQRAIEIWSESFPTLLSATVKVTIPLAVVSFLLAFAIGIVVAIVRFERVPVLSQLGAVYVWIFRGTPLLVQLFIVFFGLGSAGIQIDAWPAAICTLAANTGAYNAEALRGGLTSVPKGQWEAGRSLNLTHVQILRYVVVPQGFRVAIPTLTSNFIDLVKGTSLVSSITLVDVFLQAQFIASRNFEPLLMYIQVAVIYLVISTLLTWLQMALEKRTSRFIESDA</sequence>
<reference evidence="10 11" key="1">
    <citation type="submission" date="2018-12" db="EMBL/GenBank/DDBJ databases">
        <authorList>
            <consortium name="Pathogen Informatics"/>
        </authorList>
    </citation>
    <scope>NUCLEOTIDE SEQUENCE [LARGE SCALE GENOMIC DNA]</scope>
    <source>
        <strain evidence="10 11">NCTC13354</strain>
    </source>
</reference>
<organism evidence="10 11">
    <name type="scientific">Trueperella bialowiezensis</name>
    <dbReference type="NCBI Taxonomy" id="312285"/>
    <lineage>
        <taxon>Bacteria</taxon>
        <taxon>Bacillati</taxon>
        <taxon>Actinomycetota</taxon>
        <taxon>Actinomycetes</taxon>
        <taxon>Actinomycetales</taxon>
        <taxon>Actinomycetaceae</taxon>
        <taxon>Trueperella</taxon>
    </lineage>
</organism>
<dbReference type="RefSeq" id="WP_126416957.1">
    <property type="nucleotide sequence ID" value="NZ_LR134476.1"/>
</dbReference>
<dbReference type="GO" id="GO:0006865">
    <property type="term" value="P:amino acid transport"/>
    <property type="evidence" value="ECO:0007669"/>
    <property type="project" value="UniProtKB-KW"/>
</dbReference>
<dbReference type="NCBIfam" id="TIGR01726">
    <property type="entry name" value="HEQRo_perm_3TM"/>
    <property type="match status" value="1"/>
</dbReference>
<dbReference type="SUPFAM" id="SSF161098">
    <property type="entry name" value="MetI-like"/>
    <property type="match status" value="1"/>
</dbReference>
<dbReference type="PROSITE" id="PS50928">
    <property type="entry name" value="ABC_TM1"/>
    <property type="match status" value="1"/>
</dbReference>
<comment type="subcellular location">
    <subcellularLocation>
        <location evidence="1 8">Cell membrane</location>
        <topology evidence="1 8">Multi-pass membrane protein</topology>
    </subcellularLocation>
</comment>
<keyword evidence="11" id="KW-1185">Reference proteome</keyword>
<feature type="transmembrane region" description="Helical" evidence="8">
    <location>
        <begin position="187"/>
        <end position="207"/>
    </location>
</feature>
<evidence type="ECO:0000256" key="1">
    <source>
        <dbReference type="ARBA" id="ARBA00004651"/>
    </source>
</evidence>
<dbReference type="Proteomes" id="UP000269542">
    <property type="component" value="Chromosome"/>
</dbReference>
<dbReference type="GO" id="GO:0043190">
    <property type="term" value="C:ATP-binding cassette (ABC) transporter complex"/>
    <property type="evidence" value="ECO:0007669"/>
    <property type="project" value="InterPro"/>
</dbReference>
<keyword evidence="2 8" id="KW-0813">Transport</keyword>
<dbReference type="PANTHER" id="PTHR30614:SF0">
    <property type="entry name" value="L-CYSTINE TRANSPORT SYSTEM PERMEASE PROTEIN TCYL"/>
    <property type="match status" value="1"/>
</dbReference>
<evidence type="ECO:0000256" key="4">
    <source>
        <dbReference type="ARBA" id="ARBA00022692"/>
    </source>
</evidence>
<keyword evidence="4 8" id="KW-0812">Transmembrane</keyword>
<evidence type="ECO:0000259" key="9">
    <source>
        <dbReference type="PROSITE" id="PS50928"/>
    </source>
</evidence>
<evidence type="ECO:0000313" key="11">
    <source>
        <dbReference type="Proteomes" id="UP000269542"/>
    </source>
</evidence>
<evidence type="ECO:0000256" key="6">
    <source>
        <dbReference type="ARBA" id="ARBA00022989"/>
    </source>
</evidence>
<evidence type="ECO:0000256" key="5">
    <source>
        <dbReference type="ARBA" id="ARBA00022970"/>
    </source>
</evidence>
<evidence type="ECO:0000313" key="10">
    <source>
        <dbReference type="EMBL" id="VEI13902.1"/>
    </source>
</evidence>
<evidence type="ECO:0000256" key="8">
    <source>
        <dbReference type="RuleBase" id="RU363032"/>
    </source>
</evidence>
<keyword evidence="3" id="KW-1003">Cell membrane</keyword>
<keyword evidence="7 8" id="KW-0472">Membrane</keyword>
<dbReference type="KEGG" id="tbw:NCTC13354_01628"/>
<dbReference type="CDD" id="cd06261">
    <property type="entry name" value="TM_PBP2"/>
    <property type="match status" value="1"/>
</dbReference>
<protein>
    <submittedName>
        <fullName evidence="10">L-cystine transport system permease protein tcyB</fullName>
    </submittedName>
</protein>